<sequence>MLDTTTEIEDEYLAQYILSLAKESDEWETYIPENIANEDDPWDEVRLGNVDYVDYYGDGLVEVGGTFDTRVVTEHIRATFHHPAEVRTAKAEGAFTVMYHFEDTGHATGTLEVY</sequence>
<name>A0A256IQR4_9EURY</name>
<evidence type="ECO:0000313" key="1">
    <source>
        <dbReference type="EMBL" id="OYR58492.1"/>
    </source>
</evidence>
<accession>A0A256IQR4</accession>
<proteinExistence type="predicted"/>
<organism evidence="1 2">
    <name type="scientific">Halorubrum halodurans</name>
    <dbReference type="NCBI Taxonomy" id="1383851"/>
    <lineage>
        <taxon>Archaea</taxon>
        <taxon>Methanobacteriati</taxon>
        <taxon>Methanobacteriota</taxon>
        <taxon>Stenosarchaea group</taxon>
        <taxon>Halobacteria</taxon>
        <taxon>Halobacteriales</taxon>
        <taxon>Haloferacaceae</taxon>
        <taxon>Halorubrum</taxon>
    </lineage>
</organism>
<keyword evidence="2" id="KW-1185">Reference proteome</keyword>
<reference evidence="1 2" key="1">
    <citation type="journal article" date="2014" name="Front. Microbiol.">
        <title>Population and genomic analysis of the genus Halorubrum.</title>
        <authorList>
            <person name="Fullmer M.S."/>
            <person name="Soucy S.M."/>
            <person name="Swithers K.S."/>
            <person name="Makkay A.M."/>
            <person name="Wheeler R."/>
            <person name="Ventosa A."/>
            <person name="Gogarten J.P."/>
            <person name="Papke R.T."/>
        </authorList>
    </citation>
    <scope>NUCLEOTIDE SEQUENCE [LARGE SCALE GENOMIC DNA]</scope>
    <source>
        <strain evidence="1 2">Cb34</strain>
    </source>
</reference>
<dbReference type="EMBL" id="NHPJ01000032">
    <property type="protein sequence ID" value="OYR58492.1"/>
    <property type="molecule type" value="Genomic_DNA"/>
</dbReference>
<gene>
    <name evidence="1" type="ORF">DJ70_02950</name>
</gene>
<dbReference type="RefSeq" id="WP_094529987.1">
    <property type="nucleotide sequence ID" value="NZ_NHPJ01000032.1"/>
</dbReference>
<protein>
    <submittedName>
        <fullName evidence="1">Uncharacterized protein</fullName>
    </submittedName>
</protein>
<dbReference type="Proteomes" id="UP000216308">
    <property type="component" value="Unassembled WGS sequence"/>
</dbReference>
<comment type="caution">
    <text evidence="1">The sequence shown here is derived from an EMBL/GenBank/DDBJ whole genome shotgun (WGS) entry which is preliminary data.</text>
</comment>
<evidence type="ECO:0000313" key="2">
    <source>
        <dbReference type="Proteomes" id="UP000216308"/>
    </source>
</evidence>
<dbReference type="AlphaFoldDB" id="A0A256IQR4"/>